<evidence type="ECO:0000313" key="3">
    <source>
        <dbReference type="Proteomes" id="UP000319931"/>
    </source>
</evidence>
<dbReference type="AlphaFoldDB" id="A0A502FZG6"/>
<dbReference type="InterPro" id="IPR011990">
    <property type="entry name" value="TPR-like_helical_dom_sf"/>
</dbReference>
<evidence type="ECO:0000256" key="1">
    <source>
        <dbReference type="SAM" id="SignalP"/>
    </source>
</evidence>
<keyword evidence="1" id="KW-0732">Signal</keyword>
<dbReference type="Proteomes" id="UP000319931">
    <property type="component" value="Unassembled WGS sequence"/>
</dbReference>
<comment type="caution">
    <text evidence="2">The sequence shown here is derived from an EMBL/GenBank/DDBJ whole genome shotgun (WGS) entry which is preliminary data.</text>
</comment>
<evidence type="ECO:0000313" key="2">
    <source>
        <dbReference type="EMBL" id="TPG54859.1"/>
    </source>
</evidence>
<dbReference type="Gene3D" id="1.25.40.10">
    <property type="entry name" value="Tetratricopeptide repeat domain"/>
    <property type="match status" value="1"/>
</dbReference>
<dbReference type="EMBL" id="RCZC01000002">
    <property type="protein sequence ID" value="TPG54859.1"/>
    <property type="molecule type" value="Genomic_DNA"/>
</dbReference>
<evidence type="ECO:0008006" key="4">
    <source>
        <dbReference type="Google" id="ProtNLM"/>
    </source>
</evidence>
<dbReference type="SUPFAM" id="SSF48452">
    <property type="entry name" value="TPR-like"/>
    <property type="match status" value="1"/>
</dbReference>
<name>A0A502FZG6_9SPHN</name>
<proteinExistence type="predicted"/>
<accession>A0A502FZG6</accession>
<feature type="chain" id="PRO_5021335017" description="TonB C-terminal domain-containing protein" evidence="1">
    <location>
        <begin position="19"/>
        <end position="398"/>
    </location>
</feature>
<organism evidence="2 3">
    <name type="scientific">Sphingomonas glacialis</name>
    <dbReference type="NCBI Taxonomy" id="658225"/>
    <lineage>
        <taxon>Bacteria</taxon>
        <taxon>Pseudomonadati</taxon>
        <taxon>Pseudomonadota</taxon>
        <taxon>Alphaproteobacteria</taxon>
        <taxon>Sphingomonadales</taxon>
        <taxon>Sphingomonadaceae</taxon>
        <taxon>Sphingomonas</taxon>
    </lineage>
</organism>
<feature type="signal peptide" evidence="1">
    <location>
        <begin position="1"/>
        <end position="18"/>
    </location>
</feature>
<sequence>MVRLLWLLALTAATPAAAQQAKPVPTTGPDIVVTGASLKDAEAALARCLEQHCPPDRDIAATLAVAETQFVAGDYQAARTVMLKSIGRNQRHAKSYPVAVSDLLRAHSRVAAHLGEQGAYRSGALDVISALKAGMPETDPRVLDARIELADAYLKTGRSDGAIDLYQTVAHRAHDLQLAQVEGNALLRVAAAYMAMSQSRNDAFFSAALTACDKVMALHDPAAAPFVGAARLLKAKLAVKKGDPGAIDRLVDTYRTLAVDAKIPILLYAPKIQQPELSGRETADGETLNKMAIGDFEGQWVDVGFEIDANGKTSDAEVLRQSPTLSGNWIKPILTAIAGRRYAPLATGRQAIPRVERYTYTAGWTTMTGSRIRVRSPIPTIEILDLSRNPPPAEPKPR</sequence>
<reference evidence="2 3" key="1">
    <citation type="journal article" date="2019" name="Environ. Microbiol.">
        <title>Species interactions and distinct microbial communities in high Arctic permafrost affected cryosols are associated with the CH4 and CO2 gas fluxes.</title>
        <authorList>
            <person name="Altshuler I."/>
            <person name="Hamel J."/>
            <person name="Turney S."/>
            <person name="Magnuson E."/>
            <person name="Levesque R."/>
            <person name="Greer C."/>
            <person name="Whyte L.G."/>
        </authorList>
    </citation>
    <scope>NUCLEOTIDE SEQUENCE [LARGE SCALE GENOMIC DNA]</scope>
    <source>
        <strain evidence="2 3">E6.1</strain>
    </source>
</reference>
<dbReference type="RefSeq" id="WP_140849998.1">
    <property type="nucleotide sequence ID" value="NZ_RCZC01000002.1"/>
</dbReference>
<protein>
    <recommendedName>
        <fullName evidence="4">TonB C-terminal domain-containing protein</fullName>
    </recommendedName>
</protein>
<gene>
    <name evidence="2" type="ORF">EAH76_09635</name>
</gene>
<dbReference type="OrthoDB" id="7405733at2"/>
<keyword evidence="3" id="KW-1185">Reference proteome</keyword>